<evidence type="ECO:0000313" key="1">
    <source>
        <dbReference type="EMBL" id="GAW66790.1"/>
    </source>
</evidence>
<dbReference type="NCBIfam" id="TIGR01451">
    <property type="entry name" value="B_ant_repeat"/>
    <property type="match status" value="1"/>
</dbReference>
<dbReference type="EMBL" id="BDQG01000001">
    <property type="protein sequence ID" value="GAW66790.1"/>
    <property type="molecule type" value="Genomic_DNA"/>
</dbReference>
<evidence type="ECO:0000313" key="2">
    <source>
        <dbReference type="Proteomes" id="UP000194153"/>
    </source>
</evidence>
<comment type="caution">
    <text evidence="1">The sequence shown here is derived from an EMBL/GenBank/DDBJ whole genome shotgun (WGS) entry which is preliminary data.</text>
</comment>
<proteinExistence type="predicted"/>
<dbReference type="InterPro" id="IPR047589">
    <property type="entry name" value="DUF11_rpt"/>
</dbReference>
<dbReference type="Proteomes" id="UP000194153">
    <property type="component" value="Unassembled WGS sequence"/>
</dbReference>
<reference evidence="2" key="1">
    <citation type="submission" date="2017-05" db="EMBL/GenBank/DDBJ databases">
        <title>Draft genome sequence of Geobacter pelophilus, a iron(III)-reducing bacteria.</title>
        <authorList>
            <person name="Aoyagi T."/>
            <person name="Koike H."/>
            <person name="Morita T."/>
            <person name="Sato Y."/>
            <person name="Habe H."/>
            <person name="Hori T."/>
        </authorList>
    </citation>
    <scope>NUCLEOTIDE SEQUENCE [LARGE SCALE GENOMIC DNA]</scope>
    <source>
        <strain evidence="2">Drf2</strain>
    </source>
</reference>
<sequence>MRLNHLNKYWLRPRCPSFLLAQLCCALFLLLLMGEEALAAYRADLLVRLANEGDASYVGAGIFETTALIQSKSQASYSGYPAQFRVQVKNAGDQADSFILTGPAGGSGFTVSYRDQGGVERASELSAGGYRTESLAPGASAVLLVQVTLSQFTLGASYRVPVTAVSAGDAASLDQVKTETVACGLTAAVTVSAPPDGSGAPGSLVTYPYTVTNVGNAVNSFTLSLGEGCAWPATLYADDGAGGGIAGDGVRQPGEMNRCVSTGPLAPGASHRFFLAVVIPETGVDGARADARLAVAGEEASGSDQVTTTALAAVLSLVDGVRNLTKGGGFAANVDAVPGDLLQYRMAVTNSGSAPATALRIETPVPVGLKLVPDSLLLSLASEGEAAPCPEAQCGLASATEGNIVALLGEGASDTVGGTLSPGKTLYLFFKAQVE</sequence>
<organism evidence="1 2">
    <name type="scientific">Geoanaerobacter pelophilus</name>
    <dbReference type="NCBI Taxonomy" id="60036"/>
    <lineage>
        <taxon>Bacteria</taxon>
        <taxon>Pseudomonadati</taxon>
        <taxon>Thermodesulfobacteriota</taxon>
        <taxon>Desulfuromonadia</taxon>
        <taxon>Geobacterales</taxon>
        <taxon>Geobacteraceae</taxon>
        <taxon>Geoanaerobacter</taxon>
    </lineage>
</organism>
<accession>A0ABQ0MI71</accession>
<keyword evidence="2" id="KW-1185">Reference proteome</keyword>
<name>A0ABQ0MI71_9BACT</name>
<gene>
    <name evidence="1" type="ORF">GPEL0_01r2306</name>
</gene>
<protein>
    <submittedName>
        <fullName evidence="1">Tetrapeptide repeat protein</fullName>
    </submittedName>
</protein>